<dbReference type="Gene3D" id="3.30.420.40">
    <property type="match status" value="1"/>
</dbReference>
<proteinExistence type="predicted"/>
<keyword evidence="2" id="KW-1185">Reference proteome</keyword>
<organism evidence="1 2">
    <name type="scientific">Fusibacter tunisiensis</name>
    <dbReference type="NCBI Taxonomy" id="1008308"/>
    <lineage>
        <taxon>Bacteria</taxon>
        <taxon>Bacillati</taxon>
        <taxon>Bacillota</taxon>
        <taxon>Clostridia</taxon>
        <taxon>Eubacteriales</taxon>
        <taxon>Eubacteriales Family XII. Incertae Sedis</taxon>
        <taxon>Fusibacter</taxon>
    </lineage>
</organism>
<accession>A0ABS2MPT3</accession>
<name>A0ABS2MPT3_9FIRM</name>
<sequence>MKDSIAIIDLGSNSIRMNIYVVNSQGGFGLYEQASEMVRLSEGMGEAQS</sequence>
<reference evidence="1 2" key="1">
    <citation type="submission" date="2021-01" db="EMBL/GenBank/DDBJ databases">
        <title>Genomic Encyclopedia of Type Strains, Phase IV (KMG-IV): sequencing the most valuable type-strain genomes for metagenomic binning, comparative biology and taxonomic classification.</title>
        <authorList>
            <person name="Goeker M."/>
        </authorList>
    </citation>
    <scope>NUCLEOTIDE SEQUENCE [LARGE SCALE GENOMIC DNA]</scope>
    <source>
        <strain evidence="1 2">DSM 24436</strain>
    </source>
</reference>
<dbReference type="EMBL" id="JAFBDT010000005">
    <property type="protein sequence ID" value="MBM7561420.1"/>
    <property type="molecule type" value="Genomic_DNA"/>
</dbReference>
<evidence type="ECO:0000313" key="1">
    <source>
        <dbReference type="EMBL" id="MBM7561420.1"/>
    </source>
</evidence>
<evidence type="ECO:0000313" key="2">
    <source>
        <dbReference type="Proteomes" id="UP000767854"/>
    </source>
</evidence>
<dbReference type="RefSeq" id="WP_204662911.1">
    <property type="nucleotide sequence ID" value="NZ_JAFBDT010000005.1"/>
</dbReference>
<dbReference type="SUPFAM" id="SSF53067">
    <property type="entry name" value="Actin-like ATPase domain"/>
    <property type="match status" value="1"/>
</dbReference>
<comment type="caution">
    <text evidence="1">The sequence shown here is derived from an EMBL/GenBank/DDBJ whole genome shotgun (WGS) entry which is preliminary data.</text>
</comment>
<protein>
    <submittedName>
        <fullName evidence="1">Exopolyphosphatase/pppGpp-phosphohydrolase</fullName>
    </submittedName>
</protein>
<gene>
    <name evidence="1" type="ORF">JOC49_000940</name>
</gene>
<dbReference type="Proteomes" id="UP000767854">
    <property type="component" value="Unassembled WGS sequence"/>
</dbReference>
<dbReference type="InterPro" id="IPR043129">
    <property type="entry name" value="ATPase_NBD"/>
</dbReference>